<evidence type="ECO:0000256" key="5">
    <source>
        <dbReference type="ARBA" id="ARBA00023080"/>
    </source>
</evidence>
<keyword evidence="4 9" id="KW-0862">Zinc</keyword>
<feature type="binding site" evidence="9">
    <location>
        <position position="172"/>
    </location>
    <ligand>
        <name>substrate</name>
    </ligand>
</feature>
<dbReference type="RefSeq" id="WP_016356057.1">
    <property type="nucleotide sequence ID" value="NZ_CP017952.1"/>
</dbReference>
<evidence type="ECO:0000313" key="12">
    <source>
        <dbReference type="EMBL" id="RLU56580.1"/>
    </source>
</evidence>
<name>A0A1J0MZU9_STRIN</name>
<dbReference type="SUPFAM" id="SSF51556">
    <property type="entry name" value="Metallo-dependent hydrolases"/>
    <property type="match status" value="1"/>
</dbReference>
<keyword evidence="5 9" id="KW-0546">Nucleotide metabolism</keyword>
<reference evidence="12 14" key="2">
    <citation type="submission" date="2018-06" db="EMBL/GenBank/DDBJ databases">
        <title>Mutators as drivers of adaptation in pathogenic bacteria and a risk factor for host jumps and vaccine escape.</title>
        <authorList>
            <person name="Barnes A.C."/>
            <person name="Silayeva O."/>
        </authorList>
    </citation>
    <scope>NUCLEOTIDE SEQUENCE [LARGE SCALE GENOMIC DNA]</scope>
    <source>
        <strain evidence="12 14">QMA0445</strain>
    </source>
</reference>
<protein>
    <recommendedName>
        <fullName evidence="1 9">Adenosine deaminase</fullName>
        <ecNumber evidence="1 9">3.5.4.4</ecNumber>
    </recommendedName>
    <alternativeName>
        <fullName evidence="6 9">Adenosine aminohydrolase</fullName>
    </alternativeName>
</protein>
<evidence type="ECO:0000256" key="2">
    <source>
        <dbReference type="ARBA" id="ARBA00022723"/>
    </source>
</evidence>
<evidence type="ECO:0000256" key="6">
    <source>
        <dbReference type="ARBA" id="ARBA00031852"/>
    </source>
</evidence>
<feature type="active site" description="Proton donor" evidence="9">
    <location>
        <position position="202"/>
    </location>
</feature>
<dbReference type="KEGG" id="sio:DW64_06030"/>
<dbReference type="PANTHER" id="PTHR11409">
    <property type="entry name" value="ADENOSINE DEAMINASE"/>
    <property type="match status" value="1"/>
</dbReference>
<evidence type="ECO:0000256" key="7">
    <source>
        <dbReference type="ARBA" id="ARBA00047989"/>
    </source>
</evidence>
<evidence type="ECO:0000313" key="11">
    <source>
        <dbReference type="EMBL" id="AHY16016.1"/>
    </source>
</evidence>
<comment type="similarity">
    <text evidence="9">Belongs to the metallo-dependent hydrolases superfamily. Adenosine and AMP deaminases family. Adenosine deaminase subfamily.</text>
</comment>
<comment type="caution">
    <text evidence="9">Lacks conserved residue(s) required for the propagation of feature annotation.</text>
</comment>
<dbReference type="Gene3D" id="3.20.20.140">
    <property type="entry name" value="Metal-dependent hydrolases"/>
    <property type="match status" value="1"/>
</dbReference>
<feature type="binding site" evidence="9">
    <location>
        <position position="19"/>
    </location>
    <ligand>
        <name>substrate</name>
    </ligand>
</feature>
<feature type="binding site" evidence="9">
    <location>
        <position position="17"/>
    </location>
    <ligand>
        <name>substrate</name>
    </ligand>
</feature>
<evidence type="ECO:0000256" key="1">
    <source>
        <dbReference type="ARBA" id="ARBA00012784"/>
    </source>
</evidence>
<dbReference type="GO" id="GO:0008270">
    <property type="term" value="F:zinc ion binding"/>
    <property type="evidence" value="ECO:0007669"/>
    <property type="project" value="UniProtKB-UniRule"/>
</dbReference>
<dbReference type="Proteomes" id="UP000269148">
    <property type="component" value="Unassembled WGS sequence"/>
</dbReference>
<evidence type="ECO:0000256" key="4">
    <source>
        <dbReference type="ARBA" id="ARBA00022833"/>
    </source>
</evidence>
<comment type="catalytic activity">
    <reaction evidence="7">
        <text>adenosine + H2O + H(+) = inosine + NH4(+)</text>
        <dbReference type="Rhea" id="RHEA:24408"/>
        <dbReference type="ChEBI" id="CHEBI:15377"/>
        <dbReference type="ChEBI" id="CHEBI:15378"/>
        <dbReference type="ChEBI" id="CHEBI:16335"/>
        <dbReference type="ChEBI" id="CHEBI:17596"/>
        <dbReference type="ChEBI" id="CHEBI:28938"/>
        <dbReference type="EC" id="3.5.4.4"/>
    </reaction>
    <physiologicalReaction direction="left-to-right" evidence="7">
        <dbReference type="Rhea" id="RHEA:24409"/>
    </physiologicalReaction>
</comment>
<reference evidence="11 13" key="1">
    <citation type="journal article" date="2014" name="Genome Announc.">
        <title>Complete Genome Sequence of a Virulent Strain, Streptococcus iniae ISET0901, Isolated from Diseased Tilapia.</title>
        <authorList>
            <person name="Pridgeon J.W."/>
            <person name="Zhang D."/>
            <person name="Zhang L."/>
        </authorList>
    </citation>
    <scope>NUCLEOTIDE SEQUENCE [LARGE SCALE GENOMIC DNA]</scope>
    <source>
        <strain evidence="11 13">ISET0901</strain>
    </source>
</reference>
<dbReference type="NCBIfam" id="TIGR01430">
    <property type="entry name" value="aden_deam"/>
    <property type="match status" value="1"/>
</dbReference>
<dbReference type="InterPro" id="IPR001365">
    <property type="entry name" value="A_deaminase_dom"/>
</dbReference>
<dbReference type="InterPro" id="IPR032466">
    <property type="entry name" value="Metal_Hydrolase"/>
</dbReference>
<accession>A0A1J0MZU9</accession>
<dbReference type="GO" id="GO:0004000">
    <property type="term" value="F:adenosine deaminase activity"/>
    <property type="evidence" value="ECO:0007669"/>
    <property type="project" value="UniProtKB-UniRule"/>
</dbReference>
<feature type="binding site" evidence="9">
    <location>
        <position position="199"/>
    </location>
    <ligand>
        <name>Zn(2+)</name>
        <dbReference type="ChEBI" id="CHEBI:29105"/>
        <note>catalytic</note>
    </ligand>
</feature>
<dbReference type="AlphaFoldDB" id="A0A1J0MZU9"/>
<comment type="function">
    <text evidence="9">Catalyzes the hydrolytic deamination of adenosine and 2-deoxyadenosine.</text>
</comment>
<dbReference type="KEGG" id="siq:DQ08_06035"/>
<feature type="binding site" evidence="9">
    <location>
        <position position="17"/>
    </location>
    <ligand>
        <name>Zn(2+)</name>
        <dbReference type="ChEBI" id="CHEBI:29105"/>
        <note>catalytic</note>
    </ligand>
</feature>
<evidence type="ECO:0000259" key="10">
    <source>
        <dbReference type="Pfam" id="PF00962"/>
    </source>
</evidence>
<keyword evidence="3 9" id="KW-0378">Hydrolase</keyword>
<evidence type="ECO:0000256" key="3">
    <source>
        <dbReference type="ARBA" id="ARBA00022801"/>
    </source>
</evidence>
<organism evidence="12 14">
    <name type="scientific">Streptococcus iniae</name>
    <name type="common">Streptococcus shiloi</name>
    <dbReference type="NCBI Taxonomy" id="1346"/>
    <lineage>
        <taxon>Bacteria</taxon>
        <taxon>Bacillati</taxon>
        <taxon>Bacillota</taxon>
        <taxon>Bacilli</taxon>
        <taxon>Lactobacillales</taxon>
        <taxon>Streptococcaceae</taxon>
        <taxon>Streptococcus</taxon>
    </lineage>
</organism>
<dbReference type="STRING" id="1346.BMF34_06095"/>
<dbReference type="GO" id="GO:0009897">
    <property type="term" value="C:external side of plasma membrane"/>
    <property type="evidence" value="ECO:0007669"/>
    <property type="project" value="TreeGrafter"/>
</dbReference>
<comment type="catalytic activity">
    <reaction evidence="8">
        <text>2'-deoxyadenosine + H2O + H(+) = 2'-deoxyinosine + NH4(+)</text>
        <dbReference type="Rhea" id="RHEA:28190"/>
        <dbReference type="ChEBI" id="CHEBI:15377"/>
        <dbReference type="ChEBI" id="CHEBI:15378"/>
        <dbReference type="ChEBI" id="CHEBI:17256"/>
        <dbReference type="ChEBI" id="CHEBI:28938"/>
        <dbReference type="ChEBI" id="CHEBI:28997"/>
        <dbReference type="EC" id="3.5.4.4"/>
    </reaction>
    <physiologicalReaction direction="left-to-right" evidence="8">
        <dbReference type="Rhea" id="RHEA:28191"/>
    </physiologicalReaction>
</comment>
<proteinExistence type="inferred from homology"/>
<feature type="binding site" evidence="9">
    <location>
        <position position="279"/>
    </location>
    <ligand>
        <name>Zn(2+)</name>
        <dbReference type="ChEBI" id="CHEBI:29105"/>
        <note>catalytic</note>
    </ligand>
</feature>
<evidence type="ECO:0000313" key="13">
    <source>
        <dbReference type="Proteomes" id="UP000025245"/>
    </source>
</evidence>
<gene>
    <name evidence="9" type="primary">add</name>
    <name evidence="12" type="ORF">DIY07_06315</name>
    <name evidence="11" type="ORF">DQ08_06035</name>
</gene>
<feature type="site" description="Important for catalytic activity" evidence="9">
    <location>
        <position position="222"/>
    </location>
</feature>
<keyword evidence="2 9" id="KW-0479">Metal-binding</keyword>
<dbReference type="Proteomes" id="UP000025245">
    <property type="component" value="Chromosome"/>
</dbReference>
<dbReference type="GO" id="GO:0006154">
    <property type="term" value="P:adenosine catabolic process"/>
    <property type="evidence" value="ECO:0007669"/>
    <property type="project" value="TreeGrafter"/>
</dbReference>
<dbReference type="GO" id="GO:0009168">
    <property type="term" value="P:purine ribonucleoside monophosphate biosynthetic process"/>
    <property type="evidence" value="ECO:0007669"/>
    <property type="project" value="UniProtKB-UniRule"/>
</dbReference>
<comment type="cofactor">
    <cofactor evidence="9">
        <name>Zn(2+)</name>
        <dbReference type="ChEBI" id="CHEBI:29105"/>
    </cofactor>
    <text evidence="9">Binds 1 zinc ion per subunit.</text>
</comment>
<dbReference type="EMBL" id="QLQD01000055">
    <property type="protein sequence ID" value="RLU56580.1"/>
    <property type="molecule type" value="Genomic_DNA"/>
</dbReference>
<keyword evidence="13" id="KW-1185">Reference proteome</keyword>
<dbReference type="EC" id="3.5.4.4" evidence="1 9"/>
<dbReference type="GO" id="GO:0046103">
    <property type="term" value="P:inosine biosynthetic process"/>
    <property type="evidence" value="ECO:0007669"/>
    <property type="project" value="TreeGrafter"/>
</dbReference>
<dbReference type="GO" id="GO:0009117">
    <property type="term" value="P:nucleotide metabolic process"/>
    <property type="evidence" value="ECO:0007669"/>
    <property type="project" value="UniProtKB-KW"/>
</dbReference>
<dbReference type="EMBL" id="CP007586">
    <property type="protein sequence ID" value="AHY16016.1"/>
    <property type="molecule type" value="Genomic_DNA"/>
</dbReference>
<dbReference type="InterPro" id="IPR028893">
    <property type="entry name" value="A_deaminase"/>
</dbReference>
<dbReference type="InterPro" id="IPR006330">
    <property type="entry name" value="Ado/ade_deaminase"/>
</dbReference>
<feature type="domain" description="Adenosine deaminase" evidence="10">
    <location>
        <begin position="11"/>
        <end position="333"/>
    </location>
</feature>
<feature type="binding site" evidence="9">
    <location>
        <position position="15"/>
    </location>
    <ligand>
        <name>Zn(2+)</name>
        <dbReference type="ChEBI" id="CHEBI:29105"/>
        <note>catalytic</note>
    </ligand>
</feature>
<evidence type="ECO:0000256" key="9">
    <source>
        <dbReference type="HAMAP-Rule" id="MF_00540"/>
    </source>
</evidence>
<dbReference type="GO" id="GO:0043103">
    <property type="term" value="P:hypoxanthine salvage"/>
    <property type="evidence" value="ECO:0007669"/>
    <property type="project" value="TreeGrafter"/>
</dbReference>
<dbReference type="Pfam" id="PF00962">
    <property type="entry name" value="A_deaminase"/>
    <property type="match status" value="1"/>
</dbReference>
<dbReference type="eggNOG" id="COG1816">
    <property type="taxonomic scope" value="Bacteria"/>
</dbReference>
<dbReference type="OrthoDB" id="9779574at2"/>
<evidence type="ECO:0000313" key="14">
    <source>
        <dbReference type="Proteomes" id="UP000269148"/>
    </source>
</evidence>
<dbReference type="GO" id="GO:0005829">
    <property type="term" value="C:cytosol"/>
    <property type="evidence" value="ECO:0007669"/>
    <property type="project" value="TreeGrafter"/>
</dbReference>
<sequence length="339" mass="37662">MENKLFHNLAKTELHCHLDGSLSLEAIRKLADMAGIDIPDDDRDLKKLVTAPPSAECLMDYLKTFDFITPLLQTQDALRLAAYDVAKTAALENVIYTEIRFAPELSMHQGLSANQVVEAVLDGLNRAQDEFGIVAKAIVCGLRQSSLAVSQSIFNDVISWAHRGLVGFDFAGNELDFPPHHLETLIKETQALGLPFTLHAGECGCPNYIEQAIDLGIKRLGHTTAICNNQVLLEQFIAHDVTAELCLTSNLQTKAARTIDEFPYLFLKNAGAKLSINTDNRTVSDTNLTKEYQLYHEYFKSSALDFYKHNQDAIHASFASSDEKAVLLAKLAENYQNYL</sequence>
<evidence type="ECO:0000256" key="8">
    <source>
        <dbReference type="ARBA" id="ARBA00049213"/>
    </source>
</evidence>
<dbReference type="PANTHER" id="PTHR11409:SF43">
    <property type="entry name" value="ADENOSINE DEAMINASE"/>
    <property type="match status" value="1"/>
</dbReference>
<dbReference type="GO" id="GO:0060169">
    <property type="term" value="P:negative regulation of adenosine receptor signaling pathway"/>
    <property type="evidence" value="ECO:0007669"/>
    <property type="project" value="TreeGrafter"/>
</dbReference>
<dbReference type="HAMAP" id="MF_00540">
    <property type="entry name" value="A_deaminase"/>
    <property type="match status" value="1"/>
</dbReference>